<name>A0A6I4MPK1_9ACTN</name>
<protein>
    <submittedName>
        <fullName evidence="1">Uncharacterized protein</fullName>
    </submittedName>
</protein>
<organism evidence="1 2">
    <name type="scientific">Actinomadura physcomitrii</name>
    <dbReference type="NCBI Taxonomy" id="2650748"/>
    <lineage>
        <taxon>Bacteria</taxon>
        <taxon>Bacillati</taxon>
        <taxon>Actinomycetota</taxon>
        <taxon>Actinomycetes</taxon>
        <taxon>Streptosporangiales</taxon>
        <taxon>Thermomonosporaceae</taxon>
        <taxon>Actinomadura</taxon>
    </lineage>
</organism>
<gene>
    <name evidence="1" type="ORF">F8568_042590</name>
</gene>
<comment type="caution">
    <text evidence="1">The sequence shown here is derived from an EMBL/GenBank/DDBJ whole genome shotgun (WGS) entry which is preliminary data.</text>
</comment>
<reference evidence="1" key="1">
    <citation type="submission" date="2019-12" db="EMBL/GenBank/DDBJ databases">
        <title>Actinomadura physcomitrii sp. nov., a novel actinomycete isolated from moss [Physcomitrium sphaericum (Ludw) Fuernr].</title>
        <authorList>
            <person name="Zhuang X."/>
        </authorList>
    </citation>
    <scope>NUCLEOTIDE SEQUENCE [LARGE SCALE GENOMIC DNA]</scope>
    <source>
        <strain evidence="1">LD22</strain>
    </source>
</reference>
<dbReference type="EMBL" id="WBMS02000059">
    <property type="protein sequence ID" value="MWA06920.1"/>
    <property type="molecule type" value="Genomic_DNA"/>
</dbReference>
<proteinExistence type="predicted"/>
<accession>A0A6I4MPK1</accession>
<dbReference type="RefSeq" id="WP_160573966.1">
    <property type="nucleotide sequence ID" value="NZ_WBMS02000059.1"/>
</dbReference>
<sequence length="58" mass="6324">MALPPHRLATITRKKCWKGGGAIKRTVVWSGGPKPTVLVLYRGGKYDGQQVYPEKGDG</sequence>
<evidence type="ECO:0000313" key="1">
    <source>
        <dbReference type="EMBL" id="MWA06920.1"/>
    </source>
</evidence>
<evidence type="ECO:0000313" key="2">
    <source>
        <dbReference type="Proteomes" id="UP000462055"/>
    </source>
</evidence>
<dbReference type="AlphaFoldDB" id="A0A6I4MPK1"/>
<dbReference type="Proteomes" id="UP000462055">
    <property type="component" value="Unassembled WGS sequence"/>
</dbReference>
<keyword evidence="2" id="KW-1185">Reference proteome</keyword>